<dbReference type="PROSITE" id="PS50184">
    <property type="entry name" value="VWFC_2"/>
    <property type="match status" value="1"/>
</dbReference>
<reference evidence="9" key="2">
    <citation type="submission" date="2004-02" db="EMBL/GenBank/DDBJ databases">
        <authorList>
            <consortium name="Genoscope"/>
            <consortium name="Whitehead Institute Centre for Genome Research"/>
        </authorList>
    </citation>
    <scope>NUCLEOTIDE SEQUENCE</scope>
</reference>
<dbReference type="EMBL" id="CAAE01014784">
    <property type="protein sequence ID" value="CAG05966.1"/>
    <property type="molecule type" value="Genomic_DNA"/>
</dbReference>
<keyword evidence="3 7" id="KW-0732">Signal</keyword>
<evidence type="ECO:0000256" key="4">
    <source>
        <dbReference type="ARBA" id="ARBA00023018"/>
    </source>
</evidence>
<evidence type="ECO:0000313" key="9">
    <source>
        <dbReference type="EMBL" id="CAG05966.1"/>
    </source>
</evidence>
<comment type="subcellular location">
    <subcellularLocation>
        <location evidence="1">Secreted</location>
    </subcellularLocation>
    <subcellularLocation>
        <location evidence="5">Synapse</location>
    </subcellularLocation>
</comment>
<dbReference type="PANTHER" id="PTHR46252">
    <property type="entry name" value="BRORIN FAMILY MEMBER"/>
    <property type="match status" value="1"/>
</dbReference>
<feature type="domain" description="VWFC" evidence="8">
    <location>
        <begin position="102"/>
        <end position="160"/>
    </location>
</feature>
<dbReference type="GO" id="GO:0005615">
    <property type="term" value="C:extracellular space"/>
    <property type="evidence" value="ECO:0007669"/>
    <property type="project" value="TreeGrafter"/>
</dbReference>
<dbReference type="KEGG" id="tng:GSTEN00026165G001"/>
<feature type="region of interest" description="Disordered" evidence="6">
    <location>
        <begin position="162"/>
        <end position="186"/>
    </location>
</feature>
<dbReference type="InterPro" id="IPR042979">
    <property type="entry name" value="VWC2/VWC2L"/>
</dbReference>
<feature type="region of interest" description="Disordered" evidence="6">
    <location>
        <begin position="217"/>
        <end position="239"/>
    </location>
</feature>
<proteinExistence type="predicted"/>
<gene>
    <name evidence="9" type="ORF">GSTENG00026165001</name>
</gene>
<reference evidence="9" key="1">
    <citation type="journal article" date="2004" name="Nature">
        <title>Genome duplication in the teleost fish Tetraodon nigroviridis reveals the early vertebrate proto-karyotype.</title>
        <authorList>
            <person name="Jaillon O."/>
            <person name="Aury J.-M."/>
            <person name="Brunet F."/>
            <person name="Petit J.-L."/>
            <person name="Stange-Thomann N."/>
            <person name="Mauceli E."/>
            <person name="Bouneau L."/>
            <person name="Fischer C."/>
            <person name="Ozouf-Costaz C."/>
            <person name="Bernot A."/>
            <person name="Nicaud S."/>
            <person name="Jaffe D."/>
            <person name="Fisher S."/>
            <person name="Lutfalla G."/>
            <person name="Dossat C."/>
            <person name="Segurens B."/>
            <person name="Dasilva C."/>
            <person name="Salanoubat M."/>
            <person name="Levy M."/>
            <person name="Boudet N."/>
            <person name="Castellano S."/>
            <person name="Anthouard V."/>
            <person name="Jubin C."/>
            <person name="Castelli V."/>
            <person name="Katinka M."/>
            <person name="Vacherie B."/>
            <person name="Biemont C."/>
            <person name="Skalli Z."/>
            <person name="Cattolico L."/>
            <person name="Poulain J."/>
            <person name="De Berardinis V."/>
            <person name="Cruaud C."/>
            <person name="Duprat S."/>
            <person name="Brottier P."/>
            <person name="Coutanceau J.-P."/>
            <person name="Gouzy J."/>
            <person name="Parra G."/>
            <person name="Lardier G."/>
            <person name="Chapple C."/>
            <person name="McKernan K.J."/>
            <person name="McEwan P."/>
            <person name="Bosak S."/>
            <person name="Kellis M."/>
            <person name="Volff J.-N."/>
            <person name="Guigo R."/>
            <person name="Zody M.C."/>
            <person name="Mesirov J."/>
            <person name="Lindblad-Toh K."/>
            <person name="Birren B."/>
            <person name="Nusbaum C."/>
            <person name="Kahn D."/>
            <person name="Robinson-Rechavi M."/>
            <person name="Laudet V."/>
            <person name="Schachter V."/>
            <person name="Quetier F."/>
            <person name="Saurin W."/>
            <person name="Scarpelli C."/>
            <person name="Wincker P."/>
            <person name="Lander E.S."/>
            <person name="Weissenbach J."/>
            <person name="Roest Crollius H."/>
        </authorList>
    </citation>
    <scope>NUCLEOTIDE SEQUENCE [LARGE SCALE GENOMIC DNA]</scope>
</reference>
<evidence type="ECO:0000256" key="2">
    <source>
        <dbReference type="ARBA" id="ARBA00022525"/>
    </source>
</evidence>
<dbReference type="GO" id="GO:0030514">
    <property type="term" value="P:negative regulation of BMP signaling pathway"/>
    <property type="evidence" value="ECO:0007669"/>
    <property type="project" value="TreeGrafter"/>
</dbReference>
<accession>Q4S066</accession>
<dbReference type="SUPFAM" id="SSF57603">
    <property type="entry name" value="FnI-like domain"/>
    <property type="match status" value="1"/>
</dbReference>
<feature type="signal peptide" evidence="7">
    <location>
        <begin position="1"/>
        <end position="21"/>
    </location>
</feature>
<organism evidence="9">
    <name type="scientific">Tetraodon nigroviridis</name>
    <name type="common">Spotted green pufferfish</name>
    <name type="synonym">Chelonodon nigroviridis</name>
    <dbReference type="NCBI Taxonomy" id="99883"/>
    <lineage>
        <taxon>Eukaryota</taxon>
        <taxon>Metazoa</taxon>
        <taxon>Chordata</taxon>
        <taxon>Craniata</taxon>
        <taxon>Vertebrata</taxon>
        <taxon>Euteleostomi</taxon>
        <taxon>Actinopterygii</taxon>
        <taxon>Neopterygii</taxon>
        <taxon>Teleostei</taxon>
        <taxon>Neoteleostei</taxon>
        <taxon>Acanthomorphata</taxon>
        <taxon>Eupercaria</taxon>
        <taxon>Tetraodontiformes</taxon>
        <taxon>Tetradontoidea</taxon>
        <taxon>Tetraodontidae</taxon>
        <taxon>Tetraodon</taxon>
    </lineage>
</organism>
<dbReference type="InterPro" id="IPR001007">
    <property type="entry name" value="VWF_dom"/>
</dbReference>
<keyword evidence="4" id="KW-0770">Synapse</keyword>
<evidence type="ECO:0000256" key="6">
    <source>
        <dbReference type="SAM" id="MobiDB-lite"/>
    </source>
</evidence>
<evidence type="ECO:0000259" key="8">
    <source>
        <dbReference type="PROSITE" id="PS50184"/>
    </source>
</evidence>
<dbReference type="GO" id="GO:0045202">
    <property type="term" value="C:synapse"/>
    <property type="evidence" value="ECO:0007669"/>
    <property type="project" value="UniProtKB-SubCell"/>
</dbReference>
<dbReference type="PROSITE" id="PS01208">
    <property type="entry name" value="VWFC_1"/>
    <property type="match status" value="1"/>
</dbReference>
<feature type="chain" id="PRO_5004243300" evidence="7">
    <location>
        <begin position="22"/>
        <end position="299"/>
    </location>
</feature>
<dbReference type="SMART" id="SM00214">
    <property type="entry name" value="VWC"/>
    <property type="match status" value="2"/>
</dbReference>
<dbReference type="Gene3D" id="6.20.200.20">
    <property type="match status" value="1"/>
</dbReference>
<evidence type="ECO:0000256" key="3">
    <source>
        <dbReference type="ARBA" id="ARBA00022729"/>
    </source>
</evidence>
<dbReference type="InterPro" id="IPR059152">
    <property type="entry name" value="VWC2L_N"/>
</dbReference>
<dbReference type="PANTHER" id="PTHR46252:SF5">
    <property type="entry name" value="BRORIN-LIKE"/>
    <property type="match status" value="1"/>
</dbReference>
<dbReference type="OrthoDB" id="8574072at2759"/>
<evidence type="ECO:0000256" key="1">
    <source>
        <dbReference type="ARBA" id="ARBA00004613"/>
    </source>
</evidence>
<evidence type="ECO:0000256" key="7">
    <source>
        <dbReference type="SAM" id="SignalP"/>
    </source>
</evidence>
<dbReference type="Pfam" id="PF23333">
    <property type="entry name" value="VWC2L_1st"/>
    <property type="match status" value="1"/>
</dbReference>
<name>Q4S066_TETNG</name>
<comment type="caution">
    <text evidence="9">The sequence shown here is derived from an EMBL/GenBank/DDBJ whole genome shotgun (WGS) entry which is preliminary data.</text>
</comment>
<protein>
    <submittedName>
        <fullName evidence="9">(spotted green pufferfish) hypothetical protein</fullName>
    </submittedName>
</protein>
<dbReference type="Pfam" id="PF23334">
    <property type="entry name" value="VWC2L_2nd"/>
    <property type="match status" value="1"/>
</dbReference>
<evidence type="ECO:0000256" key="5">
    <source>
        <dbReference type="ARBA" id="ARBA00034103"/>
    </source>
</evidence>
<dbReference type="GO" id="GO:0032281">
    <property type="term" value="C:AMPA glutamate receptor complex"/>
    <property type="evidence" value="ECO:0007669"/>
    <property type="project" value="TreeGrafter"/>
</dbReference>
<dbReference type="AlphaFoldDB" id="Q4S066"/>
<keyword evidence="2" id="KW-0964">Secreted</keyword>
<sequence>MSRRQRALLALVLLLWRVAAAEYSTRSEPDYEFGDYRGRWCIDDHGFVYGIGELYYPSPSACPCTCTVDGPVCVRPKCPRVHPRCTRIRYQACCPVCEAMARVCVYGGRTYRLLEEFRLSRCERCRCGANREVYCSISDCPAPQCVNPTYEPNHCCPVCRSGESPTGRRSQLFRWKPGDPSGRTREHRRADHLLLHLPGRHVAHSPPGHLRAAFQARPHTQPQHGAPRGDGDQAQQEEALCSQAGRDTVSDGPTVLEAGVPAELPTKILPYHSSNIPWAKKQFKWNLVCLQHETKTFLL</sequence>